<evidence type="ECO:0000256" key="1">
    <source>
        <dbReference type="SAM" id="MobiDB-lite"/>
    </source>
</evidence>
<proteinExistence type="predicted"/>
<feature type="region of interest" description="Disordered" evidence="1">
    <location>
        <begin position="219"/>
        <end position="239"/>
    </location>
</feature>
<feature type="domain" description="Survival protein SurE-like phosphatase/nucleotidase" evidence="2">
    <location>
        <begin position="107"/>
        <end position="205"/>
    </location>
</feature>
<dbReference type="Proteomes" id="UP000284842">
    <property type="component" value="Unassembled WGS sequence"/>
</dbReference>
<comment type="caution">
    <text evidence="3">The sequence shown here is derived from an EMBL/GenBank/DDBJ whole genome shotgun (WGS) entry which is preliminary data.</text>
</comment>
<reference evidence="3 4" key="1">
    <citation type="journal article" date="2018" name="Evol. Lett.">
        <title>Horizontal gene cluster transfer increased hallucinogenic mushroom diversity.</title>
        <authorList>
            <person name="Reynolds H.T."/>
            <person name="Vijayakumar V."/>
            <person name="Gluck-Thaler E."/>
            <person name="Korotkin H.B."/>
            <person name="Matheny P.B."/>
            <person name="Slot J.C."/>
        </authorList>
    </citation>
    <scope>NUCLEOTIDE SEQUENCE [LARGE SCALE GENOMIC DNA]</scope>
    <source>
        <strain evidence="3 4">2629</strain>
    </source>
</reference>
<dbReference type="InterPro" id="IPR036523">
    <property type="entry name" value="SurE-like_sf"/>
</dbReference>
<dbReference type="STRING" id="181874.A0A409YVA1"/>
<sequence length="308" mass="33998">MSPPRVLLTNDDGPPDPKESPYVLGLYRHLTEQLGWDVKAEWILLDGTPATCANVALHNLYAGEIDLVVCELRYQAPTWVATPLASPTVTTRSRSNLTFYVFSAAFAISSGTIGAAMSSSLSKKRAIALSYGTMIHPTPQAFFEPAHNLACRIMKHLWENWGEDECGLREGEVDLYSVNIPLIQDILSEDGLKICWTHMWRNSYGRLFKNVASSKVNRTVNPSGPDAIADSKTEASAPDSEESAELLFKWSPDMLGLINPSADALPIGSDGWALHQGWVSVTPLRASFGEPHTHRSQDAEKFVWKMKL</sequence>
<dbReference type="AlphaFoldDB" id="A0A409YVA1"/>
<dbReference type="GO" id="GO:0000932">
    <property type="term" value="C:P-body"/>
    <property type="evidence" value="ECO:0007669"/>
    <property type="project" value="TreeGrafter"/>
</dbReference>
<evidence type="ECO:0000259" key="2">
    <source>
        <dbReference type="Pfam" id="PF01975"/>
    </source>
</evidence>
<name>A0A409YVA1_9AGAR</name>
<keyword evidence="4" id="KW-1185">Reference proteome</keyword>
<gene>
    <name evidence="3" type="ORF">CVT24_011578</name>
</gene>
<dbReference type="EMBL" id="NHTK01000564">
    <property type="protein sequence ID" value="PPR06888.1"/>
    <property type="molecule type" value="Genomic_DNA"/>
</dbReference>
<dbReference type="Gene3D" id="3.40.1210.10">
    <property type="entry name" value="Survival protein SurE-like phosphatase/nucleotidase"/>
    <property type="match status" value="2"/>
</dbReference>
<evidence type="ECO:0000313" key="4">
    <source>
        <dbReference type="Proteomes" id="UP000284842"/>
    </source>
</evidence>
<dbReference type="OrthoDB" id="202825at2759"/>
<accession>A0A409YVA1</accession>
<dbReference type="PANTHER" id="PTHR47551:SF1">
    <property type="entry name" value="TUBULIN--TYROSINE LIGASE PBY1-RELATED"/>
    <property type="match status" value="1"/>
</dbReference>
<dbReference type="SUPFAM" id="SSF64167">
    <property type="entry name" value="SurE-like"/>
    <property type="match status" value="2"/>
</dbReference>
<dbReference type="InParanoid" id="A0A409YVA1"/>
<dbReference type="InterPro" id="IPR027746">
    <property type="entry name" value="TTL"/>
</dbReference>
<dbReference type="Pfam" id="PF01975">
    <property type="entry name" value="SurE"/>
    <property type="match status" value="1"/>
</dbReference>
<dbReference type="PANTHER" id="PTHR47551">
    <property type="entry name" value="TUBULIN--TYROSINE LIGASE PBY1-RELATED"/>
    <property type="match status" value="1"/>
</dbReference>
<dbReference type="InterPro" id="IPR002828">
    <property type="entry name" value="SurE-like_Pase/nucleotidase"/>
</dbReference>
<organism evidence="3 4">
    <name type="scientific">Panaeolus cyanescens</name>
    <dbReference type="NCBI Taxonomy" id="181874"/>
    <lineage>
        <taxon>Eukaryota</taxon>
        <taxon>Fungi</taxon>
        <taxon>Dikarya</taxon>
        <taxon>Basidiomycota</taxon>
        <taxon>Agaricomycotina</taxon>
        <taxon>Agaricomycetes</taxon>
        <taxon>Agaricomycetidae</taxon>
        <taxon>Agaricales</taxon>
        <taxon>Agaricineae</taxon>
        <taxon>Galeropsidaceae</taxon>
        <taxon>Panaeolus</taxon>
    </lineage>
</organism>
<dbReference type="GO" id="GO:0016787">
    <property type="term" value="F:hydrolase activity"/>
    <property type="evidence" value="ECO:0007669"/>
    <property type="project" value="InterPro"/>
</dbReference>
<evidence type="ECO:0000313" key="3">
    <source>
        <dbReference type="EMBL" id="PPR06888.1"/>
    </source>
</evidence>
<protein>
    <recommendedName>
        <fullName evidence="2">Survival protein SurE-like phosphatase/nucleotidase domain-containing protein</fullName>
    </recommendedName>
</protein>